<dbReference type="Proteomes" id="UP001199816">
    <property type="component" value="Unassembled WGS sequence"/>
</dbReference>
<dbReference type="Gene3D" id="3.30.1150.10">
    <property type="match status" value="1"/>
</dbReference>
<evidence type="ECO:0000313" key="5">
    <source>
        <dbReference type="EMBL" id="MCD2425457.1"/>
    </source>
</evidence>
<gene>
    <name evidence="5" type="ORF">LQ567_21920</name>
</gene>
<reference evidence="5 6" key="1">
    <citation type="submission" date="2021-11" db="EMBL/GenBank/DDBJ databases">
        <title>Genomic of Niabella pedocola.</title>
        <authorList>
            <person name="Wu T."/>
        </authorList>
    </citation>
    <scope>NUCLEOTIDE SEQUENCE [LARGE SCALE GENOMIC DNA]</scope>
    <source>
        <strain evidence="5 6">JCM 31011</strain>
    </source>
</reference>
<name>A0ABS8PWK0_9BACT</name>
<dbReference type="InterPro" id="IPR050216">
    <property type="entry name" value="LRR_domain-containing"/>
</dbReference>
<feature type="chain" id="PRO_5046426951" evidence="3">
    <location>
        <begin position="21"/>
        <end position="580"/>
    </location>
</feature>
<dbReference type="SMART" id="SM00369">
    <property type="entry name" value="LRR_TYP"/>
    <property type="match status" value="8"/>
</dbReference>
<dbReference type="EMBL" id="JAJNEC010000007">
    <property type="protein sequence ID" value="MCD2425457.1"/>
    <property type="molecule type" value="Genomic_DNA"/>
</dbReference>
<evidence type="ECO:0000259" key="4">
    <source>
        <dbReference type="Pfam" id="PF23598"/>
    </source>
</evidence>
<dbReference type="SMART" id="SM00364">
    <property type="entry name" value="LRR_BAC"/>
    <property type="match status" value="6"/>
</dbReference>
<dbReference type="PANTHER" id="PTHR48051">
    <property type="match status" value="1"/>
</dbReference>
<feature type="domain" description="Disease resistance R13L4/SHOC-2-like LRR" evidence="4">
    <location>
        <begin position="153"/>
        <end position="371"/>
    </location>
</feature>
<comment type="caution">
    <text evidence="5">The sequence shown here is derived from an EMBL/GenBank/DDBJ whole genome shotgun (WGS) entry which is preliminary data.</text>
</comment>
<dbReference type="PROSITE" id="PS51450">
    <property type="entry name" value="LRR"/>
    <property type="match status" value="4"/>
</dbReference>
<protein>
    <submittedName>
        <fullName evidence="5">Leucine-rich repeat domain-containing protein</fullName>
    </submittedName>
</protein>
<dbReference type="SUPFAM" id="SSF52058">
    <property type="entry name" value="L domain-like"/>
    <property type="match status" value="1"/>
</dbReference>
<dbReference type="PRINTS" id="PR00019">
    <property type="entry name" value="LEURICHRPT"/>
</dbReference>
<dbReference type="SUPFAM" id="SSF52047">
    <property type="entry name" value="RNI-like"/>
    <property type="match status" value="1"/>
</dbReference>
<dbReference type="InterPro" id="IPR032675">
    <property type="entry name" value="LRR_dom_sf"/>
</dbReference>
<keyword evidence="1" id="KW-0433">Leucine-rich repeat</keyword>
<evidence type="ECO:0000256" key="2">
    <source>
        <dbReference type="ARBA" id="ARBA00022737"/>
    </source>
</evidence>
<dbReference type="SMART" id="SM00365">
    <property type="entry name" value="LRR_SD22"/>
    <property type="match status" value="4"/>
</dbReference>
<keyword evidence="3" id="KW-0732">Signal</keyword>
<dbReference type="InterPro" id="IPR055414">
    <property type="entry name" value="LRR_R13L4/SHOC2-like"/>
</dbReference>
<organism evidence="5 6">
    <name type="scientific">Niabella pedocola</name>
    <dbReference type="NCBI Taxonomy" id="1752077"/>
    <lineage>
        <taxon>Bacteria</taxon>
        <taxon>Pseudomonadati</taxon>
        <taxon>Bacteroidota</taxon>
        <taxon>Chitinophagia</taxon>
        <taxon>Chitinophagales</taxon>
        <taxon>Chitinophagaceae</taxon>
        <taxon>Niabella</taxon>
    </lineage>
</organism>
<evidence type="ECO:0000313" key="6">
    <source>
        <dbReference type="Proteomes" id="UP001199816"/>
    </source>
</evidence>
<dbReference type="PANTHER" id="PTHR48051:SF1">
    <property type="entry name" value="RAS SUPPRESSOR PROTEIN 1"/>
    <property type="match status" value="1"/>
</dbReference>
<evidence type="ECO:0000256" key="1">
    <source>
        <dbReference type="ARBA" id="ARBA00022614"/>
    </source>
</evidence>
<dbReference type="Gene3D" id="3.80.10.10">
    <property type="entry name" value="Ribonuclease Inhibitor"/>
    <property type="match status" value="2"/>
</dbReference>
<keyword evidence="2" id="KW-0677">Repeat</keyword>
<dbReference type="RefSeq" id="WP_231007951.1">
    <property type="nucleotide sequence ID" value="NZ_JAJNEC010000007.1"/>
</dbReference>
<proteinExistence type="predicted"/>
<keyword evidence="6" id="KW-1185">Reference proteome</keyword>
<dbReference type="Pfam" id="PF23598">
    <property type="entry name" value="LRR_14"/>
    <property type="match status" value="1"/>
</dbReference>
<dbReference type="InterPro" id="IPR001611">
    <property type="entry name" value="Leu-rich_rpt"/>
</dbReference>
<accession>A0ABS8PWK0</accession>
<dbReference type="InterPro" id="IPR003591">
    <property type="entry name" value="Leu-rich_rpt_typical-subtyp"/>
</dbReference>
<sequence length="580" mass="65882">MFKVCCYILLTGFLATEANAQAWGYVKDKPVYRNLDSAYRNRDAVYNLELSHRSIIPEKLKWIGDMPNLTFLFLSGDLSYLPEEIFKLKKIRRLALWGDFDAIPEGIRHFEDLEILSMPSNRIRAVPAWIGELKKLKGLYLGRNGIENIPDEIANCTMLEHLSLDENRLDHLPESLVTLPHLKKLDLGSNRLTRLPEGIASLKKLTRLSVPANQLTAVPNGIVMLEQLDTLVLSGNRLSQLPAGLHRLHALKLLDVSFNPIANTGFTLPASLKRFVLVNSQLRAFPEALKNCRQLEELQLVQSQIQMIPEWITALPNLKKLDLSGNQLVAIPAFICRIKTLESLDLANNRIDTITGLLELPALKRLDLSRNPIRNAPGTWTPLPSLRYLNISGTGISLEDYKRFRKKVGRQTYIMQDLVHFNEDEQRPCYPENASIIDATKEADPVNKPGIPVPEIFTKAEMLPRFIKGDSAMVAFFNRHLIFPDFNIPGVNSNSFTDTVLLRFVVTQEGRISGITLLTYKTVSAKAEAVRLTIQSCSYWRPAIQGGREVKAYRKIAFIFRQFYEKGVLRKTLLVERWPY</sequence>
<feature type="signal peptide" evidence="3">
    <location>
        <begin position="1"/>
        <end position="20"/>
    </location>
</feature>
<evidence type="ECO:0000256" key="3">
    <source>
        <dbReference type="SAM" id="SignalP"/>
    </source>
</evidence>